<dbReference type="Proteomes" id="UP000318313">
    <property type="component" value="Chromosome"/>
</dbReference>
<dbReference type="GO" id="GO:0032259">
    <property type="term" value="P:methylation"/>
    <property type="evidence" value="ECO:0007669"/>
    <property type="project" value="UniProtKB-KW"/>
</dbReference>
<dbReference type="RefSeq" id="WP_145311529.1">
    <property type="nucleotide sequence ID" value="NZ_CP037452.1"/>
</dbReference>
<reference evidence="3 4" key="1">
    <citation type="submission" date="2019-03" db="EMBL/GenBank/DDBJ databases">
        <title>Deep-cultivation of Planctomycetes and their phenomic and genomic characterization uncovers novel biology.</title>
        <authorList>
            <person name="Wiegand S."/>
            <person name="Jogler M."/>
            <person name="Boedeker C."/>
            <person name="Pinto D."/>
            <person name="Vollmers J."/>
            <person name="Rivas-Marin E."/>
            <person name="Kohn T."/>
            <person name="Peeters S.H."/>
            <person name="Heuer A."/>
            <person name="Rast P."/>
            <person name="Oberbeckmann S."/>
            <person name="Bunk B."/>
            <person name="Jeske O."/>
            <person name="Meyerdierks A."/>
            <person name="Storesund J.E."/>
            <person name="Kallscheuer N."/>
            <person name="Luecker S."/>
            <person name="Lage O.M."/>
            <person name="Pohl T."/>
            <person name="Merkel B.J."/>
            <person name="Hornburger P."/>
            <person name="Mueller R.-W."/>
            <person name="Bruemmer F."/>
            <person name="Labrenz M."/>
            <person name="Spormann A.M."/>
            <person name="Op den Camp H."/>
            <person name="Overmann J."/>
            <person name="Amann R."/>
            <person name="Jetten M.S.M."/>
            <person name="Mascher T."/>
            <person name="Medema M.H."/>
            <person name="Devos D.P."/>
            <person name="Kaster A.-K."/>
            <person name="Ovreas L."/>
            <person name="Rohde M."/>
            <person name="Galperin M.Y."/>
            <person name="Jogler C."/>
        </authorList>
    </citation>
    <scope>NUCLEOTIDE SEQUENCE [LARGE SCALE GENOMIC DNA]</scope>
    <source>
        <strain evidence="3 4">Enr17</strain>
    </source>
</reference>
<gene>
    <name evidence="3" type="ORF">Enr17x_42330</name>
</gene>
<dbReference type="SUPFAM" id="SSF53335">
    <property type="entry name" value="S-adenosyl-L-methionine-dependent methyltransferases"/>
    <property type="match status" value="2"/>
</dbReference>
<dbReference type="KEGG" id="gfm:Enr17x_42330"/>
<evidence type="ECO:0000313" key="3">
    <source>
        <dbReference type="EMBL" id="QDV52173.1"/>
    </source>
</evidence>
<dbReference type="Pfam" id="PF13489">
    <property type="entry name" value="Methyltransf_23"/>
    <property type="match status" value="1"/>
</dbReference>
<dbReference type="GO" id="GO:0008168">
    <property type="term" value="F:methyltransferase activity"/>
    <property type="evidence" value="ECO:0007669"/>
    <property type="project" value="UniProtKB-KW"/>
</dbReference>
<keyword evidence="3" id="KW-0489">Methyltransferase</keyword>
<dbReference type="EMBL" id="CP037452">
    <property type="protein sequence ID" value="QDV52173.1"/>
    <property type="molecule type" value="Genomic_DNA"/>
</dbReference>
<name>A0A518IGF3_9PLAN</name>
<protein>
    <submittedName>
        <fullName evidence="3">Bifunctional 3-demethylubiquinone-9 3-methyltransferase/ 2-octaprenyl-6-hydroxy phenol methylase</fullName>
    </submittedName>
</protein>
<evidence type="ECO:0000313" key="4">
    <source>
        <dbReference type="Proteomes" id="UP000318313"/>
    </source>
</evidence>
<dbReference type="OrthoDB" id="9810247at2"/>
<proteinExistence type="predicted"/>
<organism evidence="3 4">
    <name type="scientific">Gimesia fumaroli</name>
    <dbReference type="NCBI Taxonomy" id="2527976"/>
    <lineage>
        <taxon>Bacteria</taxon>
        <taxon>Pseudomonadati</taxon>
        <taxon>Planctomycetota</taxon>
        <taxon>Planctomycetia</taxon>
        <taxon>Planctomycetales</taxon>
        <taxon>Planctomycetaceae</taxon>
        <taxon>Gimesia</taxon>
    </lineage>
</organism>
<dbReference type="CDD" id="cd02440">
    <property type="entry name" value="AdoMet_MTases"/>
    <property type="match status" value="2"/>
</dbReference>
<dbReference type="AlphaFoldDB" id="A0A518IGF3"/>
<dbReference type="PANTHER" id="PTHR43861">
    <property type="entry name" value="TRANS-ACONITATE 2-METHYLTRANSFERASE-RELATED"/>
    <property type="match status" value="1"/>
</dbReference>
<dbReference type="Gene3D" id="3.40.50.150">
    <property type="entry name" value="Vaccinia Virus protein VP39"/>
    <property type="match status" value="2"/>
</dbReference>
<keyword evidence="4" id="KW-1185">Reference proteome</keyword>
<dbReference type="InterPro" id="IPR041698">
    <property type="entry name" value="Methyltransf_25"/>
</dbReference>
<keyword evidence="1 3" id="KW-0808">Transferase</keyword>
<evidence type="ECO:0000256" key="1">
    <source>
        <dbReference type="ARBA" id="ARBA00022679"/>
    </source>
</evidence>
<keyword evidence="3" id="KW-0830">Ubiquinone</keyword>
<accession>A0A518IGF3</accession>
<feature type="domain" description="Methyltransferase" evidence="2">
    <location>
        <begin position="51"/>
        <end position="140"/>
    </location>
</feature>
<sequence length="681" mass="78627">MVIHSLSTNDDLRTFYNTVYETQQEANSESSAHEEILQFIRKHISCQHSLLDASCGRGALLRGLQEAGYQNVTGTEISDAIVAELTSKKDFPIFRFSYDDLEKWNSPEDRFDVVISCNVLDHLANTDMVSRGLKNLQRISKKWLLISIKDGGDDHTSDSLAQETSGDGGLQMIKKNYEDWKSLLNDEMVVEKTFIDDKQKPSIFFFFGKTHKYIWENEHQEFELNFHIGKGGDWRYGDRWMEAKSCLQEYHSLDYSVFKDKKIIDIGSGPRSMCEWFNEAKITCVEPLASQYLNLPKSQLDFDGIEKVFSNPAEEFLPELQNTADFVWSHNCLDHCYSWKKVIDNIYEYLKEGGSFYISTDTEKSSHIGHPGIVSASTFIKYCKDTGLDINYIHMRNSGEPVWIRTLTIKGKKRSDIRGKNHPYEKCSVNLQSSVSCKNNQLIDYSKRKIEELQLFNLETIQKIGSHENIAIVGNGPVSKTCLARINESDIVVRFNDWNRRKNYSSELSGTRCDLLFTHYDINPILGQKSFPIPKCVTIAIPSPFHCDRIIEFTEKWYSTCRISMVNPYINRLICEVLGLNSEGWKHPLPTVGFTFLFNLWIQLRDTDSIKHCYVTGFDWRVDISTKTVERVDVSGSELPEHYNHSYLRESKWVCRNLFTDSRFEFSPLAEKALGFMSNYL</sequence>
<evidence type="ECO:0000259" key="2">
    <source>
        <dbReference type="Pfam" id="PF13649"/>
    </source>
</evidence>
<dbReference type="InterPro" id="IPR029063">
    <property type="entry name" value="SAM-dependent_MTases_sf"/>
</dbReference>
<dbReference type="Pfam" id="PF13649">
    <property type="entry name" value="Methyltransf_25"/>
    <property type="match status" value="1"/>
</dbReference>